<dbReference type="SUPFAM" id="SSF53649">
    <property type="entry name" value="Alkaline phosphatase-like"/>
    <property type="match status" value="1"/>
</dbReference>
<dbReference type="Proteomes" id="UP000214646">
    <property type="component" value="Unassembled WGS sequence"/>
</dbReference>
<reference evidence="2" key="1">
    <citation type="submission" date="2017-06" db="EMBL/GenBank/DDBJ databases">
        <title>Genome analysis of Fimbriiglobus ruber SP5, the first member of the order Planctomycetales with confirmed chitinolytic capability.</title>
        <authorList>
            <person name="Ravin N.V."/>
            <person name="Rakitin A.L."/>
            <person name="Ivanova A.A."/>
            <person name="Beletsky A.V."/>
            <person name="Kulichevskaya I.S."/>
            <person name="Mardanov A.V."/>
            <person name="Dedysh S.N."/>
        </authorList>
    </citation>
    <scope>NUCLEOTIDE SEQUENCE [LARGE SCALE GENOMIC DNA]</scope>
    <source>
        <strain evidence="2">SP5</strain>
    </source>
</reference>
<sequence length="470" mass="50213">MNTSFDAAHRPTSDRLSRRRLLQFGSLGALSLSTPGILAASVGSSGTEKTTEKSCIFILLCGGPSHIDTWDLKPDAPAEIRGPYRPAATTVPGMRISELHPRLATMAKEFCLIRSMTHPGNISNHFDAMHNALSGQSDAPADSPYIGSVLAKVRPSQRSVASYVWLIKCVGDPVFCAPNIGTGGSLGGAYAPLFVGSAENNPARPGFKAPDALTSTEPAERMLGRRQMLDDLDQRRGADRHDWRAVHRRGFELATAAGPRRAFEMDLEDPRLRDRYGRNPLGQNLLLARRLVESGVGFVTVNGWTGPAPGQAGGGPPSSSWDMHGGEMGMGNAFGTGSYGMGWCLPVLDAALSALLTDLRERGLLDSTLVVVAGEFGRTPRINQNQGASPGRQHWPACYSAILAGGGIRGGMVYGESDKIGAYVKDKPVRPQDLSATIYHALGVPFESRVTRDGLSKPLSTGQPILDLFE</sequence>
<dbReference type="PANTHER" id="PTHR43737">
    <property type="entry name" value="BLL7424 PROTEIN"/>
    <property type="match status" value="1"/>
</dbReference>
<dbReference type="OrthoDB" id="252850at2"/>
<dbReference type="InterPro" id="IPR017850">
    <property type="entry name" value="Alkaline_phosphatase_core_sf"/>
</dbReference>
<dbReference type="Pfam" id="PF07394">
    <property type="entry name" value="DUF1501"/>
    <property type="match status" value="1"/>
</dbReference>
<dbReference type="InterPro" id="IPR010869">
    <property type="entry name" value="DUF1501"/>
</dbReference>
<dbReference type="PANTHER" id="PTHR43737:SF1">
    <property type="entry name" value="DUF1501 DOMAIN-CONTAINING PROTEIN"/>
    <property type="match status" value="1"/>
</dbReference>
<dbReference type="AlphaFoldDB" id="A0A225DKY7"/>
<dbReference type="Gene3D" id="3.40.720.10">
    <property type="entry name" value="Alkaline Phosphatase, subunit A"/>
    <property type="match status" value="1"/>
</dbReference>
<dbReference type="RefSeq" id="WP_088256260.1">
    <property type="nucleotide sequence ID" value="NZ_NIDE01000008.1"/>
</dbReference>
<proteinExistence type="predicted"/>
<evidence type="ECO:0000313" key="2">
    <source>
        <dbReference type="Proteomes" id="UP000214646"/>
    </source>
</evidence>
<organism evidence="1 2">
    <name type="scientific">Fimbriiglobus ruber</name>
    <dbReference type="NCBI Taxonomy" id="1908690"/>
    <lineage>
        <taxon>Bacteria</taxon>
        <taxon>Pseudomonadati</taxon>
        <taxon>Planctomycetota</taxon>
        <taxon>Planctomycetia</taxon>
        <taxon>Gemmatales</taxon>
        <taxon>Gemmataceae</taxon>
        <taxon>Fimbriiglobus</taxon>
    </lineage>
</organism>
<protein>
    <recommendedName>
        <fullName evidence="3">DUF1501 domain-containing protein</fullName>
    </recommendedName>
</protein>
<accession>A0A225DKY7</accession>
<evidence type="ECO:0000313" key="1">
    <source>
        <dbReference type="EMBL" id="OWK40324.1"/>
    </source>
</evidence>
<keyword evidence="2" id="KW-1185">Reference proteome</keyword>
<dbReference type="EMBL" id="NIDE01000008">
    <property type="protein sequence ID" value="OWK40324.1"/>
    <property type="molecule type" value="Genomic_DNA"/>
</dbReference>
<evidence type="ECO:0008006" key="3">
    <source>
        <dbReference type="Google" id="ProtNLM"/>
    </source>
</evidence>
<gene>
    <name evidence="1" type="ORF">FRUB_05243</name>
</gene>
<comment type="caution">
    <text evidence="1">The sequence shown here is derived from an EMBL/GenBank/DDBJ whole genome shotgun (WGS) entry which is preliminary data.</text>
</comment>
<name>A0A225DKY7_9BACT</name>